<comment type="caution">
    <text evidence="2">The sequence shown here is derived from an EMBL/GenBank/DDBJ whole genome shotgun (WGS) entry which is preliminary data.</text>
</comment>
<keyword evidence="3" id="KW-1185">Reference proteome</keyword>
<dbReference type="Proteomes" id="UP000242146">
    <property type="component" value="Unassembled WGS sequence"/>
</dbReference>
<accession>A0A1X2GBU5</accession>
<feature type="domain" description="Ig-like" evidence="1">
    <location>
        <begin position="1"/>
        <end position="80"/>
    </location>
</feature>
<dbReference type="PROSITE" id="PS50835">
    <property type="entry name" value="IG_LIKE"/>
    <property type="match status" value="1"/>
</dbReference>
<name>A0A1X2GBU5_9FUNG</name>
<proteinExistence type="predicted"/>
<organism evidence="2 3">
    <name type="scientific">Hesseltinella vesiculosa</name>
    <dbReference type="NCBI Taxonomy" id="101127"/>
    <lineage>
        <taxon>Eukaryota</taxon>
        <taxon>Fungi</taxon>
        <taxon>Fungi incertae sedis</taxon>
        <taxon>Mucoromycota</taxon>
        <taxon>Mucoromycotina</taxon>
        <taxon>Mucoromycetes</taxon>
        <taxon>Mucorales</taxon>
        <taxon>Cunninghamellaceae</taxon>
        <taxon>Hesseltinella</taxon>
    </lineage>
</organism>
<protein>
    <recommendedName>
        <fullName evidence="1">Ig-like domain-containing protein</fullName>
    </recommendedName>
</protein>
<dbReference type="AlphaFoldDB" id="A0A1X2GBU5"/>
<gene>
    <name evidence="2" type="ORF">DM01DRAFT_1337856</name>
</gene>
<evidence type="ECO:0000313" key="3">
    <source>
        <dbReference type="Proteomes" id="UP000242146"/>
    </source>
</evidence>
<reference evidence="2 3" key="1">
    <citation type="submission" date="2016-07" db="EMBL/GenBank/DDBJ databases">
        <title>Pervasive Adenine N6-methylation of Active Genes in Fungi.</title>
        <authorList>
            <consortium name="DOE Joint Genome Institute"/>
            <person name="Mondo S.J."/>
            <person name="Dannebaum R.O."/>
            <person name="Kuo R.C."/>
            <person name="Labutti K."/>
            <person name="Haridas S."/>
            <person name="Kuo A."/>
            <person name="Salamov A."/>
            <person name="Ahrendt S.R."/>
            <person name="Lipzen A."/>
            <person name="Sullivan W."/>
            <person name="Andreopoulos W.B."/>
            <person name="Clum A."/>
            <person name="Lindquist E."/>
            <person name="Daum C."/>
            <person name="Ramamoorthy G.K."/>
            <person name="Gryganskyi A."/>
            <person name="Culley D."/>
            <person name="Magnuson J.K."/>
            <person name="James T.Y."/>
            <person name="O'Malley M.A."/>
            <person name="Stajich J.E."/>
            <person name="Spatafora J.W."/>
            <person name="Visel A."/>
            <person name="Grigoriev I.V."/>
        </authorList>
    </citation>
    <scope>NUCLEOTIDE SEQUENCE [LARGE SCALE GENOMIC DNA]</scope>
    <source>
        <strain evidence="2 3">NRRL 3301</strain>
    </source>
</reference>
<dbReference type="InterPro" id="IPR007110">
    <property type="entry name" value="Ig-like_dom"/>
</dbReference>
<dbReference type="EMBL" id="MCGT01000024">
    <property type="protein sequence ID" value="ORX50187.1"/>
    <property type="molecule type" value="Genomic_DNA"/>
</dbReference>
<sequence length="80" mass="8515">MLSCRRAAAAGLIRANGMVLSDRRSVVAWTGNGGMSFSGARKHHQAKSCPVPVYQSSSTSESAVLLIQAIFQCLMQVCKS</sequence>
<evidence type="ECO:0000313" key="2">
    <source>
        <dbReference type="EMBL" id="ORX50187.1"/>
    </source>
</evidence>
<evidence type="ECO:0000259" key="1">
    <source>
        <dbReference type="PROSITE" id="PS50835"/>
    </source>
</evidence>